<proteinExistence type="inferred from homology"/>
<reference evidence="5" key="3">
    <citation type="submission" date="2025-09" db="UniProtKB">
        <authorList>
            <consortium name="Ensembl"/>
        </authorList>
    </citation>
    <scope>IDENTIFICATION</scope>
</reference>
<dbReference type="Ensembl" id="ENSMGAT00000031123.1">
    <property type="protein sequence ID" value="ENSMGAP00000029766.1"/>
    <property type="gene ID" value="ENSMGAG00000022392.1"/>
</dbReference>
<comment type="similarity">
    <text evidence="1">Belongs to the CSN9 family.</text>
</comment>
<dbReference type="InParanoid" id="A0A803YDB9"/>
<evidence type="ECO:0000256" key="1">
    <source>
        <dbReference type="ARBA" id="ARBA00009162"/>
    </source>
</evidence>
<evidence type="ECO:0000256" key="4">
    <source>
        <dbReference type="SAM" id="MobiDB-lite"/>
    </source>
</evidence>
<accession>A0A803YDB9</accession>
<dbReference type="AlphaFoldDB" id="A0A803YDB9"/>
<dbReference type="Pfam" id="PF15004">
    <property type="entry name" value="MYEOV2"/>
    <property type="match status" value="1"/>
</dbReference>
<dbReference type="GO" id="GO:0008180">
    <property type="term" value="C:COP9 signalosome"/>
    <property type="evidence" value="ECO:0007669"/>
    <property type="project" value="UniProtKB-KW"/>
</dbReference>
<name>A0A803YDB9_MELGA</name>
<evidence type="ECO:0000313" key="5">
    <source>
        <dbReference type="Ensembl" id="ENSMGAP00000029766.1"/>
    </source>
</evidence>
<reference evidence="5" key="2">
    <citation type="submission" date="2025-08" db="UniProtKB">
        <authorList>
            <consortium name="Ensembl"/>
        </authorList>
    </citation>
    <scope>IDENTIFICATION</scope>
</reference>
<feature type="region of interest" description="Disordered" evidence="4">
    <location>
        <begin position="96"/>
        <end position="119"/>
    </location>
</feature>
<sequence>MHYLCNVCRSFPEVNFTFSDRFPAGPPIFLVQRLSRTSSAQRHSPSCYLHKLQGKLYNAVTTCINTTTGCRAQHGPPPRGSASRATIERRHRRARRVAKLSPEVGSARPEVGGQSSGATMKPAVDEMFPEGAGPYVDLDEAGGSTGLLMDLAANEKAVHADFFNDFEDLFDDDDIQ</sequence>
<reference evidence="5 6" key="1">
    <citation type="journal article" date="2010" name="PLoS Biol.">
        <title>Multi-platform next-generation sequencing of the domestic turkey (Meleagris gallopavo): genome assembly and analysis.</title>
        <authorList>
            <person name="Dalloul R.A."/>
            <person name="Long J.A."/>
            <person name="Zimin A.V."/>
            <person name="Aslam L."/>
            <person name="Beal K."/>
            <person name="Blomberg L.A."/>
            <person name="Bouffard P."/>
            <person name="Burt D.W."/>
            <person name="Crasta O."/>
            <person name="Crooijmans R.P."/>
            <person name="Cooper K."/>
            <person name="Coulombe R.A."/>
            <person name="De S."/>
            <person name="Delany M.E."/>
            <person name="Dodgson J.B."/>
            <person name="Dong J.J."/>
            <person name="Evans C."/>
            <person name="Frederickson K.M."/>
            <person name="Flicek P."/>
            <person name="Florea L."/>
            <person name="Folkerts O."/>
            <person name="Groenen M.A."/>
            <person name="Harkins T.T."/>
            <person name="Herrero J."/>
            <person name="Hoffmann S."/>
            <person name="Megens H.J."/>
            <person name="Jiang A."/>
            <person name="de Jong P."/>
            <person name="Kaiser P."/>
            <person name="Kim H."/>
            <person name="Kim K.W."/>
            <person name="Kim S."/>
            <person name="Langenberger D."/>
            <person name="Lee M.K."/>
            <person name="Lee T."/>
            <person name="Mane S."/>
            <person name="Marcais G."/>
            <person name="Marz M."/>
            <person name="McElroy A.P."/>
            <person name="Modise T."/>
            <person name="Nefedov M."/>
            <person name="Notredame C."/>
            <person name="Paton I.R."/>
            <person name="Payne W.S."/>
            <person name="Pertea G."/>
            <person name="Prickett D."/>
            <person name="Puiu D."/>
            <person name="Qioa D."/>
            <person name="Raineri E."/>
            <person name="Ruffier M."/>
            <person name="Salzberg S.L."/>
            <person name="Schatz M.C."/>
            <person name="Scheuring C."/>
            <person name="Schmidt C.J."/>
            <person name="Schroeder S."/>
            <person name="Searle S.M."/>
            <person name="Smith E.J."/>
            <person name="Smith J."/>
            <person name="Sonstegard T.S."/>
            <person name="Stadler P.F."/>
            <person name="Tafer H."/>
            <person name="Tu Z.J."/>
            <person name="Van Tassell C.P."/>
            <person name="Vilella A.J."/>
            <person name="Williams K.P."/>
            <person name="Yorke J.A."/>
            <person name="Zhang L."/>
            <person name="Zhang H.B."/>
            <person name="Zhang X."/>
            <person name="Zhang Y."/>
            <person name="Reed K.M."/>
        </authorList>
    </citation>
    <scope>NUCLEOTIDE SEQUENCE [LARGE SCALE GENOMIC DNA]</scope>
</reference>
<evidence type="ECO:0000256" key="2">
    <source>
        <dbReference type="ARBA" id="ARBA00014874"/>
    </source>
</evidence>
<protein>
    <recommendedName>
        <fullName evidence="2">COP9 signalosome complex subunit 9</fullName>
    </recommendedName>
</protein>
<keyword evidence="3" id="KW-0736">Signalosome</keyword>
<organism evidence="5 6">
    <name type="scientific">Meleagris gallopavo</name>
    <name type="common">Wild turkey</name>
    <dbReference type="NCBI Taxonomy" id="9103"/>
    <lineage>
        <taxon>Eukaryota</taxon>
        <taxon>Metazoa</taxon>
        <taxon>Chordata</taxon>
        <taxon>Craniata</taxon>
        <taxon>Vertebrata</taxon>
        <taxon>Euteleostomi</taxon>
        <taxon>Archelosauria</taxon>
        <taxon>Archosauria</taxon>
        <taxon>Dinosauria</taxon>
        <taxon>Saurischia</taxon>
        <taxon>Theropoda</taxon>
        <taxon>Coelurosauria</taxon>
        <taxon>Aves</taxon>
        <taxon>Neognathae</taxon>
        <taxon>Galloanserae</taxon>
        <taxon>Galliformes</taxon>
        <taxon>Phasianidae</taxon>
        <taxon>Meleagridinae</taxon>
        <taxon>Meleagris</taxon>
    </lineage>
</organism>
<dbReference type="PANTHER" id="PTHR28562">
    <property type="entry name" value="COP9 SIGNALOSOME COMPLEX SUBUNIT 9"/>
    <property type="match status" value="1"/>
</dbReference>
<dbReference type="Proteomes" id="UP000001645">
    <property type="component" value="Chromosome 11"/>
</dbReference>
<gene>
    <name evidence="5" type="primary">COPS9</name>
</gene>
<evidence type="ECO:0000313" key="6">
    <source>
        <dbReference type="Proteomes" id="UP000001645"/>
    </source>
</evidence>
<evidence type="ECO:0000256" key="3">
    <source>
        <dbReference type="ARBA" id="ARBA00022790"/>
    </source>
</evidence>
<dbReference type="InterPro" id="IPR029391">
    <property type="entry name" value="CSN9_metazoa"/>
</dbReference>
<dbReference type="GeneTree" id="ENSGT00390000000076"/>
<keyword evidence="6" id="KW-1185">Reference proteome</keyword>